<organism evidence="2 3">
    <name type="scientific">Lasiodiplodia hormozganensis</name>
    <dbReference type="NCBI Taxonomy" id="869390"/>
    <lineage>
        <taxon>Eukaryota</taxon>
        <taxon>Fungi</taxon>
        <taxon>Dikarya</taxon>
        <taxon>Ascomycota</taxon>
        <taxon>Pezizomycotina</taxon>
        <taxon>Dothideomycetes</taxon>
        <taxon>Dothideomycetes incertae sedis</taxon>
        <taxon>Botryosphaeriales</taxon>
        <taxon>Botryosphaeriaceae</taxon>
        <taxon>Lasiodiplodia</taxon>
    </lineage>
</organism>
<comment type="caution">
    <text evidence="2">The sequence shown here is derived from an EMBL/GenBank/DDBJ whole genome shotgun (WGS) entry which is preliminary data.</text>
</comment>
<dbReference type="PANTHER" id="PTHR12390:SF0">
    <property type="entry name" value="UROPORPHYRINOGEN-III SYNTHASE"/>
    <property type="match status" value="1"/>
</dbReference>
<dbReference type="GO" id="GO:0006780">
    <property type="term" value="P:uroporphyrinogen III biosynthetic process"/>
    <property type="evidence" value="ECO:0007669"/>
    <property type="project" value="InterPro"/>
</dbReference>
<evidence type="ECO:0000313" key="3">
    <source>
        <dbReference type="Proteomes" id="UP001175001"/>
    </source>
</evidence>
<feature type="domain" description="Tetrapyrrole biosynthesis uroporphyrinogen III synthase" evidence="1">
    <location>
        <begin position="52"/>
        <end position="327"/>
    </location>
</feature>
<dbReference type="SUPFAM" id="SSF69618">
    <property type="entry name" value="HemD-like"/>
    <property type="match status" value="1"/>
</dbReference>
<dbReference type="InterPro" id="IPR036108">
    <property type="entry name" value="4pyrrol_syn_uPrphyn_synt_sf"/>
</dbReference>
<sequence>MSVSSSATAAAAAAFNAAAPSDRKVPVVLLKTKSTPTDGYEEFFAAAGDGRYDPVFVPVLEHRFRADALKQLRADIAHGGFTGAQHAKYGAIIFTSQRAVEAFTQVVQDLRREGGGAQQQHDMDALLPASLPLYVVGPATARGLRALGLQCPILGEESGNGEVLAKIILDDYNRRVPPPPALGGAGGKRKAGLLEKLPILFLVGEQRRDIIPKTLQAPDLPAERYTAVDEVVVYETAEMQSFRQDFAAVVAGNRQAGAEQQWVVVFSPTGGKAMLETLGKGEGSAKTPLEEGGLRTCIATIGPTTRDYLVKCGYEPDVCAKKPSPEGVGNGIEDFMHGFAAN</sequence>
<keyword evidence="3" id="KW-1185">Reference proteome</keyword>
<dbReference type="Proteomes" id="UP001175001">
    <property type="component" value="Unassembled WGS sequence"/>
</dbReference>
<dbReference type="FunFam" id="3.40.50.10090:FF:000011">
    <property type="entry name" value="Uroporphyrinogen-III synthase (UroS), putative"/>
    <property type="match status" value="1"/>
</dbReference>
<dbReference type="EMBL" id="JAUJDW010000016">
    <property type="protein sequence ID" value="KAK0658802.1"/>
    <property type="molecule type" value="Genomic_DNA"/>
</dbReference>
<dbReference type="Gene3D" id="3.40.50.10090">
    <property type="match status" value="2"/>
</dbReference>
<proteinExistence type="predicted"/>
<accession>A0AA39YUD1</accession>
<dbReference type="PANTHER" id="PTHR12390">
    <property type="entry name" value="UROPORPHYRINOGEN III SYNTHASE"/>
    <property type="match status" value="1"/>
</dbReference>
<dbReference type="InterPro" id="IPR003754">
    <property type="entry name" value="4pyrrol_synth_uPrphyn_synth"/>
</dbReference>
<dbReference type="AlphaFoldDB" id="A0AA39YUD1"/>
<name>A0AA39YUD1_9PEZI</name>
<dbReference type="GO" id="GO:0004852">
    <property type="term" value="F:uroporphyrinogen-III synthase activity"/>
    <property type="evidence" value="ECO:0007669"/>
    <property type="project" value="InterPro"/>
</dbReference>
<reference evidence="2" key="1">
    <citation type="submission" date="2023-06" db="EMBL/GenBank/DDBJ databases">
        <title>Multi-omics analyses reveal the molecular pathogenesis toolkit of Lasiodiplodia hormozganensis, a cross-kingdom pathogen.</title>
        <authorList>
            <person name="Felix C."/>
            <person name="Meneses R."/>
            <person name="Goncalves M.F.M."/>
            <person name="Tilleman L."/>
            <person name="Duarte A.S."/>
            <person name="Jorrin-Novo J.V."/>
            <person name="Van De Peer Y."/>
            <person name="Deforce D."/>
            <person name="Van Nieuwerburgh F."/>
            <person name="Esteves A.C."/>
            <person name="Alves A."/>
        </authorList>
    </citation>
    <scope>NUCLEOTIDE SEQUENCE</scope>
    <source>
        <strain evidence="2">CBS 339.90</strain>
    </source>
</reference>
<dbReference type="Pfam" id="PF02602">
    <property type="entry name" value="HEM4"/>
    <property type="match status" value="1"/>
</dbReference>
<dbReference type="InterPro" id="IPR039793">
    <property type="entry name" value="UROS/Hem4"/>
</dbReference>
<evidence type="ECO:0000259" key="1">
    <source>
        <dbReference type="Pfam" id="PF02602"/>
    </source>
</evidence>
<gene>
    <name evidence="2" type="primary">HEM4</name>
    <name evidence="2" type="ORF">DIS24_g4459</name>
</gene>
<dbReference type="GO" id="GO:0005829">
    <property type="term" value="C:cytosol"/>
    <property type="evidence" value="ECO:0007669"/>
    <property type="project" value="TreeGrafter"/>
</dbReference>
<evidence type="ECO:0000313" key="2">
    <source>
        <dbReference type="EMBL" id="KAK0658802.1"/>
    </source>
</evidence>
<dbReference type="CDD" id="cd06578">
    <property type="entry name" value="HemD"/>
    <property type="match status" value="1"/>
</dbReference>
<protein>
    <submittedName>
        <fullName evidence="2">Uroporphyrinogen-III synthase</fullName>
    </submittedName>
</protein>